<dbReference type="EC" id="2.4.1.16" evidence="2"/>
<proteinExistence type="predicted"/>
<feature type="transmembrane region" description="Helical" evidence="7">
    <location>
        <begin position="297"/>
        <end position="319"/>
    </location>
</feature>
<evidence type="ECO:0000256" key="5">
    <source>
        <dbReference type="ARBA" id="ARBA00022989"/>
    </source>
</evidence>
<dbReference type="GO" id="GO:0004100">
    <property type="term" value="F:chitin synthase activity"/>
    <property type="evidence" value="ECO:0000318"/>
    <property type="project" value="GO_Central"/>
</dbReference>
<gene>
    <name evidence="9" type="primary">LOC118411180</name>
</gene>
<organism evidence="8 9">
    <name type="scientific">Branchiostoma floridae</name>
    <name type="common">Florida lancelet</name>
    <name type="synonym">Amphioxus</name>
    <dbReference type="NCBI Taxonomy" id="7739"/>
    <lineage>
        <taxon>Eukaryota</taxon>
        <taxon>Metazoa</taxon>
        <taxon>Chordata</taxon>
        <taxon>Cephalochordata</taxon>
        <taxon>Leptocardii</taxon>
        <taxon>Amphioxiformes</taxon>
        <taxon>Branchiostomatidae</taxon>
        <taxon>Branchiostoma</taxon>
    </lineage>
</organism>
<sequence length="327" mass="37117">METWDEMSQYLKSIKKVAASQKLGEEYSWAGKFEVHVYFDNGARGSKLTDFSAQLVCLVQSIFKGNYTGNFLCSLQLPLHIHLKDNQEVKSKKRWSQVMYMESAIDRISHEDDSSVKYILATDGDVDFDADSIVAMLLQMLSDREEDVGAVCARTHPVGSGPLVWYQMFDYAIGHWLQKVANHVLGSVLCSPGCFSVYRVEAIADVLEEYRSDVEEASDFLTKDMGEDRWFTTLLVKAGWKINYCAGAVDSTHCPEEFGEFWKQRRRWIPSTLANQILLLKNWKDVKKNNKYISMGFLLYQVILLLSTVISPSTCILTITGSTFLCG</sequence>
<dbReference type="Proteomes" id="UP000001554">
    <property type="component" value="Chromosome 3"/>
</dbReference>
<evidence type="ECO:0000313" key="8">
    <source>
        <dbReference type="Proteomes" id="UP000001554"/>
    </source>
</evidence>
<accession>A0A9J7KS87</accession>
<reference evidence="8" key="1">
    <citation type="journal article" date="2020" name="Nat. Ecol. Evol.">
        <title>Deeply conserved synteny resolves early events in vertebrate evolution.</title>
        <authorList>
            <person name="Simakov O."/>
            <person name="Marletaz F."/>
            <person name="Yue J.X."/>
            <person name="O'Connell B."/>
            <person name="Jenkins J."/>
            <person name="Brandt A."/>
            <person name="Calef R."/>
            <person name="Tung C.H."/>
            <person name="Huang T.K."/>
            <person name="Schmutz J."/>
            <person name="Satoh N."/>
            <person name="Yu J.K."/>
            <person name="Putnam N.H."/>
            <person name="Green R.E."/>
            <person name="Rokhsar D.S."/>
        </authorList>
    </citation>
    <scope>NUCLEOTIDE SEQUENCE [LARGE SCALE GENOMIC DNA]</scope>
    <source>
        <strain evidence="8">S238N-H82</strain>
    </source>
</reference>
<dbReference type="Pfam" id="PF03142">
    <property type="entry name" value="Chitin_synth_2"/>
    <property type="match status" value="1"/>
</dbReference>
<dbReference type="KEGG" id="bfo:118411180"/>
<dbReference type="AlphaFoldDB" id="A0A9J7KS87"/>
<keyword evidence="4 7" id="KW-0812">Transmembrane</keyword>
<comment type="subcellular location">
    <subcellularLocation>
        <location evidence="1">Membrane</location>
        <topology evidence="1">Multi-pass membrane protein</topology>
    </subcellularLocation>
</comment>
<keyword evidence="5 7" id="KW-1133">Transmembrane helix</keyword>
<dbReference type="OrthoDB" id="370884at2759"/>
<evidence type="ECO:0000256" key="3">
    <source>
        <dbReference type="ARBA" id="ARBA00022676"/>
    </source>
</evidence>
<keyword evidence="3" id="KW-0808">Transferase</keyword>
<dbReference type="GO" id="GO:0006031">
    <property type="term" value="P:chitin biosynthetic process"/>
    <property type="evidence" value="ECO:0000318"/>
    <property type="project" value="GO_Central"/>
</dbReference>
<dbReference type="InterPro" id="IPR004835">
    <property type="entry name" value="Chitin_synth"/>
</dbReference>
<protein>
    <recommendedName>
        <fullName evidence="2">chitin synthase</fullName>
        <ecNumber evidence="2">2.4.1.16</ecNumber>
    </recommendedName>
</protein>
<dbReference type="GeneID" id="118411180"/>
<dbReference type="InterPro" id="IPR029044">
    <property type="entry name" value="Nucleotide-diphossugar_trans"/>
</dbReference>
<dbReference type="SUPFAM" id="SSF53448">
    <property type="entry name" value="Nucleotide-diphospho-sugar transferases"/>
    <property type="match status" value="1"/>
</dbReference>
<dbReference type="RefSeq" id="XP_035669150.1">
    <property type="nucleotide sequence ID" value="XM_035813257.1"/>
</dbReference>
<dbReference type="GO" id="GO:0016020">
    <property type="term" value="C:membrane"/>
    <property type="evidence" value="ECO:0007669"/>
    <property type="project" value="UniProtKB-SubCell"/>
</dbReference>
<evidence type="ECO:0000256" key="2">
    <source>
        <dbReference type="ARBA" id="ARBA00012543"/>
    </source>
</evidence>
<evidence type="ECO:0000256" key="4">
    <source>
        <dbReference type="ARBA" id="ARBA00022692"/>
    </source>
</evidence>
<evidence type="ECO:0000313" key="9">
    <source>
        <dbReference type="RefSeq" id="XP_035669150.1"/>
    </source>
</evidence>
<evidence type="ECO:0000256" key="1">
    <source>
        <dbReference type="ARBA" id="ARBA00004141"/>
    </source>
</evidence>
<dbReference type="PANTHER" id="PTHR22914:SF41">
    <property type="entry name" value="CHITIN SYNTHASE 7"/>
    <property type="match status" value="1"/>
</dbReference>
<keyword evidence="8" id="KW-1185">Reference proteome</keyword>
<reference evidence="9" key="2">
    <citation type="submission" date="2025-08" db="UniProtKB">
        <authorList>
            <consortium name="RefSeq"/>
        </authorList>
    </citation>
    <scope>IDENTIFICATION</scope>
    <source>
        <strain evidence="9">S238N-H82</strain>
        <tissue evidence="9">Testes</tissue>
    </source>
</reference>
<keyword evidence="3" id="KW-0328">Glycosyltransferase</keyword>
<dbReference type="CDD" id="cd04190">
    <property type="entry name" value="Chitin_synth_C"/>
    <property type="match status" value="1"/>
</dbReference>
<name>A0A9J7KS87_BRAFL</name>
<dbReference type="PANTHER" id="PTHR22914">
    <property type="entry name" value="CHITIN SYNTHASE"/>
    <property type="match status" value="1"/>
</dbReference>
<evidence type="ECO:0000256" key="6">
    <source>
        <dbReference type="ARBA" id="ARBA00023136"/>
    </source>
</evidence>
<evidence type="ECO:0000256" key="7">
    <source>
        <dbReference type="SAM" id="Phobius"/>
    </source>
</evidence>
<keyword evidence="6 7" id="KW-0472">Membrane</keyword>